<accession>A0AAV1I8C1</accession>
<dbReference type="InterPro" id="IPR050164">
    <property type="entry name" value="Peptidase_C19"/>
</dbReference>
<feature type="compositionally biased region" description="Basic and acidic residues" evidence="8">
    <location>
        <begin position="1203"/>
        <end position="1222"/>
    </location>
</feature>
<feature type="region of interest" description="Disordered" evidence="8">
    <location>
        <begin position="1827"/>
        <end position="1851"/>
    </location>
</feature>
<dbReference type="PROSITE" id="PS00972">
    <property type="entry name" value="USP_1"/>
    <property type="match status" value="1"/>
</dbReference>
<feature type="domain" description="USP" evidence="10">
    <location>
        <begin position="1586"/>
        <end position="1959"/>
    </location>
</feature>
<evidence type="ECO:0000256" key="5">
    <source>
        <dbReference type="ARBA" id="ARBA00022786"/>
    </source>
</evidence>
<feature type="compositionally biased region" description="Polar residues" evidence="8">
    <location>
        <begin position="2112"/>
        <end position="2122"/>
    </location>
</feature>
<evidence type="ECO:0000313" key="11">
    <source>
        <dbReference type="EMBL" id="CAK0783614.1"/>
    </source>
</evidence>
<dbReference type="PANTHER" id="PTHR24006">
    <property type="entry name" value="UBIQUITIN CARBOXYL-TERMINAL HYDROLASE"/>
    <property type="match status" value="1"/>
</dbReference>
<dbReference type="InterPro" id="IPR018200">
    <property type="entry name" value="USP_CS"/>
</dbReference>
<dbReference type="InterPro" id="IPR001394">
    <property type="entry name" value="Peptidase_C19_UCH"/>
</dbReference>
<evidence type="ECO:0000256" key="4">
    <source>
        <dbReference type="ARBA" id="ARBA00022670"/>
    </source>
</evidence>
<evidence type="ECO:0000313" key="12">
    <source>
        <dbReference type="Proteomes" id="UP001314263"/>
    </source>
</evidence>
<dbReference type="EC" id="3.4.19.12" evidence="3"/>
<keyword evidence="5" id="KW-0833">Ubl conjugation pathway</keyword>
<feature type="compositionally biased region" description="Low complexity" evidence="8">
    <location>
        <begin position="1189"/>
        <end position="1202"/>
    </location>
</feature>
<evidence type="ECO:0000256" key="1">
    <source>
        <dbReference type="ARBA" id="ARBA00000707"/>
    </source>
</evidence>
<dbReference type="PROSITE" id="PS00973">
    <property type="entry name" value="USP_2"/>
    <property type="match status" value="1"/>
</dbReference>
<keyword evidence="6" id="KW-0378">Hydrolase</keyword>
<comment type="catalytic activity">
    <reaction evidence="1">
        <text>Thiol-dependent hydrolysis of ester, thioester, amide, peptide and isopeptide bonds formed by the C-terminal Gly of ubiquitin (a 76-residue protein attached to proteins as an intracellular targeting signal).</text>
        <dbReference type="EC" id="3.4.19.12"/>
    </reaction>
</comment>
<protein>
    <recommendedName>
        <fullName evidence="3">ubiquitinyl hydrolase 1</fullName>
        <ecNumber evidence="3">3.4.19.12</ecNumber>
    </recommendedName>
</protein>
<dbReference type="InterPro" id="IPR056850">
    <property type="entry name" value="ARM_UBP34_24_USP9X_Y"/>
</dbReference>
<dbReference type="FunFam" id="3.90.70.10:FF:000022">
    <property type="entry name" value="Ubiquitin carboxyl-terminal hydrolase 24"/>
    <property type="match status" value="1"/>
</dbReference>
<dbReference type="Pfam" id="PF00443">
    <property type="entry name" value="UCH"/>
    <property type="match status" value="1"/>
</dbReference>
<feature type="compositionally biased region" description="Low complexity" evidence="8">
    <location>
        <begin position="1251"/>
        <end position="1262"/>
    </location>
</feature>
<dbReference type="Pfam" id="PF00240">
    <property type="entry name" value="ubiquitin"/>
    <property type="match status" value="1"/>
</dbReference>
<dbReference type="SUPFAM" id="SSF54001">
    <property type="entry name" value="Cysteine proteinases"/>
    <property type="match status" value="1"/>
</dbReference>
<keyword evidence="7" id="KW-0788">Thiol protease</keyword>
<feature type="compositionally biased region" description="Acidic residues" evidence="8">
    <location>
        <begin position="15"/>
        <end position="25"/>
    </location>
</feature>
<dbReference type="EMBL" id="CAUYUE010000009">
    <property type="protein sequence ID" value="CAK0783614.1"/>
    <property type="molecule type" value="Genomic_DNA"/>
</dbReference>
<feature type="domain" description="Ubiquitin-like" evidence="9">
    <location>
        <begin position="904"/>
        <end position="979"/>
    </location>
</feature>
<dbReference type="GO" id="GO:0005829">
    <property type="term" value="C:cytosol"/>
    <property type="evidence" value="ECO:0007669"/>
    <property type="project" value="TreeGrafter"/>
</dbReference>
<dbReference type="CDD" id="cd17039">
    <property type="entry name" value="Ubl_ubiquitin_like"/>
    <property type="match status" value="1"/>
</dbReference>
<dbReference type="PROSITE" id="PS50053">
    <property type="entry name" value="UBIQUITIN_2"/>
    <property type="match status" value="1"/>
</dbReference>
<dbReference type="Pfam" id="PF25010">
    <property type="entry name" value="ARM_UBP24_USP9X-Y"/>
    <property type="match status" value="1"/>
</dbReference>
<evidence type="ECO:0000256" key="7">
    <source>
        <dbReference type="ARBA" id="ARBA00022807"/>
    </source>
</evidence>
<evidence type="ECO:0000256" key="2">
    <source>
        <dbReference type="ARBA" id="ARBA00009085"/>
    </source>
</evidence>
<dbReference type="Gene3D" id="3.90.70.10">
    <property type="entry name" value="Cysteine proteinases"/>
    <property type="match status" value="1"/>
</dbReference>
<comment type="similarity">
    <text evidence="2">Belongs to the peptidase C19 family.</text>
</comment>
<dbReference type="GO" id="GO:0006508">
    <property type="term" value="P:proteolysis"/>
    <property type="evidence" value="ECO:0007669"/>
    <property type="project" value="UniProtKB-KW"/>
</dbReference>
<gene>
    <name evidence="11" type="ORF">CVIRNUC_006813</name>
</gene>
<dbReference type="SUPFAM" id="SSF54236">
    <property type="entry name" value="Ubiquitin-like"/>
    <property type="match status" value="1"/>
</dbReference>
<evidence type="ECO:0000256" key="3">
    <source>
        <dbReference type="ARBA" id="ARBA00012759"/>
    </source>
</evidence>
<dbReference type="InterPro" id="IPR000626">
    <property type="entry name" value="Ubiquitin-like_dom"/>
</dbReference>
<name>A0AAV1I8C1_9CHLO</name>
<dbReference type="GO" id="GO:0004843">
    <property type="term" value="F:cysteine-type deubiquitinase activity"/>
    <property type="evidence" value="ECO:0007669"/>
    <property type="project" value="UniProtKB-EC"/>
</dbReference>
<reference evidence="11 12" key="1">
    <citation type="submission" date="2023-10" db="EMBL/GenBank/DDBJ databases">
        <authorList>
            <person name="Maclean D."/>
            <person name="Macfadyen A."/>
        </authorList>
    </citation>
    <scope>NUCLEOTIDE SEQUENCE [LARGE SCALE GENOMIC DNA]</scope>
</reference>
<evidence type="ECO:0000256" key="8">
    <source>
        <dbReference type="SAM" id="MobiDB-lite"/>
    </source>
</evidence>
<dbReference type="GO" id="GO:0016579">
    <property type="term" value="P:protein deubiquitination"/>
    <property type="evidence" value="ECO:0007669"/>
    <property type="project" value="InterPro"/>
</dbReference>
<dbReference type="Gene3D" id="3.10.20.90">
    <property type="entry name" value="Phosphatidylinositol 3-kinase Catalytic Subunit, Chain A, domain 1"/>
    <property type="match status" value="1"/>
</dbReference>
<feature type="compositionally biased region" description="Low complexity" evidence="8">
    <location>
        <begin position="1827"/>
        <end position="1841"/>
    </location>
</feature>
<proteinExistence type="inferred from homology"/>
<feature type="region of interest" description="Disordered" evidence="8">
    <location>
        <begin position="2029"/>
        <end position="2051"/>
    </location>
</feature>
<keyword evidence="4" id="KW-0645">Protease</keyword>
<sequence length="2606" mass="286470">MDPQLSASTNTNDDSNSDLVEDDIDMQSPLGTPAAFASLSPVFPGEKFLSVWHNLKKHPSWTIQPGNTADCIAATASIIDDQLAMPSQTDYQYMQRMMRELVPDAFEKFYNETSIKTWSSLVQDDILHAAFALMDLITAQLKHLGPVENTDVEEDLIPLLQSMALFLDRCCAYHEYMCHSAVCNKVQRLIRHKEAEATAQGVTWSELAAEVAPDFEDPQGLLGTPYACHTAIINYMGPTQLFERLCEALEADGTRMGLAEAIMEPLAKVQEHLTDETQDTLAAACLTLLQERLKPAIEKDVELLSDSGRDRMFNAASSIFCRLPKMIAAHNEEGLQAAFRQVAAVQREFVEKLLTKAVFQRHMTAVREVLNMLRFAQKIRDDGELWDNTAIKECVEWLVEADIVQALLRAHLHQRQYVDQVQRVLKILAAEGGFQADHLELLWALTEKVDTFEAVKNNVYSVLGDLAKDLNGPELDLLFSKFEACTGWPAPDTLKAMDLLKQLAHSDDKGALAHRVLGLLWELTFAPGAPAEVAQSPVLSDSLHHYAGMGSDGIDMVWDYIKRCISQIKSDDNPRALDVLTGFLHFLERFHSTVFITAIQRLHDQYNVIEEVVSSLEAHQSRLTSSPAAESEGAGNDDMQMSPQTPASCKPYLDFLVTIVKGFGGILELQYVRRIWRCLAEGQPAAEDVDELLKFLFGLLLPQDRSGTGKSLIADEDVTCILDECFPTLDPSLLSADGYLCLKVIMLKAAQRDDTIQLGPKQNQGGQLLGYQTKSLPIRGCTYLWTVAMDSQRPEIASQAGDLLISLHLDLSGHLEQEQAAVRSSLIRECCERLTAARRVLALPASTLSSSSSPFPGYKLAAQRVERCLSILERFAEQCQGASAPTNPAHAASFQGPQISVEVMQTVLRHPPHGRLKVSIGSNSYVAELRQVVAARVQQPPANVRLIYGGQEMPNSKLIREVGLSDGIVIHAATTQKANPAYTPTSEAALQQQAASPITLLSQQEGFYEELLCLGDACRLPGVQQRIKHMLGLLPTDQSLLSTLRAALTSAQPARALAPPLTGSGTPGSLPVQPTRLLYTLEALNSLLIPAAPQLAGHEEEVAGLQRTVLSSQCIGVLLKALQAAEAACKETDELAAMRSLYAAVQLLLSRLLDFVASAQRAPAADSEGSAASMSRDRTSGNSASAMDVSTSGAVASTASAGSEKKSRAAPSSDRRFGDDWIHIQPTSQRREAQTGAHAAHMGRSPEQRADSSSASQAALSATDSETLEAMLQFFLRHTAYAGRGWGAVDEGDATEAEAIANTLLDEDARLHSQAVQALEKLHNLRPDHLEGLIVGMKELMLESLLNPRHDLVRVMTAGLLRQIARSPSGHSAVLGLLDGGMAAAERVPHHCTEFFRLLSDLLSTIATAPPETKGAELQIADRLLKSVLGQLLQPDANMADHVEGALPNAGGLRLQGKLRLCAALIRVLKRYSVGAPSGGGLVEKLLTDYLFPAANLMAKQKEDPQFSLTKVPHTQLYFALNARCSTKASRQAALDLLADLMTNSRECLKEGLVLLVRLTFALEPQQDFKWRTQPEAIIRQQSGFVGLKNGGATCYMNAVFQQLFMQPSIRALVLGAKEAPPEDRKDSVFFHLQNTFGHLALSHRPFFVPRGFWMSFKDYDGEPTNVREHQDAYEFFTRLQDLVDQHLRDNKEHAAMQEVMGGTFAQQIICRSVPHRSEKDEEFYQISLDVVNKRSLEESLDFYCQGELMEGDNQYFCEEAGRKVDAVKRNCIKVLPHTLVIHLKRFEFDFEAMSRWKIKSRFEFPLELDMWKYTVEGLAERDASAEAAAASAARPDATAPGEAGAARPGTPKAGAHGLQYMYQLKGVVVHSGTANVGHYYSYIKVRNQQGQGPSGGQWFCFDDNTVEPWDVGKLDAECFGGKESESRAAQGLPQSPRPLGVNEYDKQFSAYMLFYERADELEPIDQLRQVSHPAADAAPSSAATVALPASAPAPSAAAEALAESVTAASTSAPAEPIFSMLVDPPFSGAGGASQPVSRTSGPLDAGGQSLSSVPVPDLAASCPSVLEDVLRENLSDIIEMQAMDRDLFTIVLQLLQHNTEVAHRKLRRTEPSPTNSPGSENSQGPGGASGPSLSPGSGRSSGRVEDSESTAVMLMAFAIRFAFKVFLRAHPSLQSGLEEWGSALCALCERSPAALRFLLAFLWAEKRITAAASQALFGSEHDCLALAEEPEYLIQSYLSNIELEEIRTWVANVIMDALKQGFSQNLLFEPEDPQSGLVPSPGTPSTHLERFLYAMLLHADMPPRATRTYVYRDSNEQIFHILQRYMELGAWPVEHVASLRCQGSFVVVSRLAAILFNYTDNEYLRVVEPPEMLALLHVIAMLAQRMNPQVAHNQMEPIATNPFALQPVLSSYTYPLNAWHQLADKDTLRTLSVPPYIKDEGVFEWLRFLNSQSRPGAQRIMEAIMLQMRKGTMEELLATAEEYTALLNVRDSFWQERLTGAIGLDREPSGLLFLALSEPTKPLRRFFAVRMLMCMAKTHSEAQDFLTRQDWTIAREELQAYYNKDAPVHQRRCVIPTQEMESVLQNLETLSMSEPLEAEGTATSP</sequence>
<dbReference type="GO" id="GO:0005634">
    <property type="term" value="C:nucleus"/>
    <property type="evidence" value="ECO:0007669"/>
    <property type="project" value="TreeGrafter"/>
</dbReference>
<dbReference type="PROSITE" id="PS50235">
    <property type="entry name" value="USP_3"/>
    <property type="match status" value="1"/>
</dbReference>
<feature type="region of interest" description="Disordered" evidence="8">
    <location>
        <begin position="624"/>
        <end position="643"/>
    </location>
</feature>
<dbReference type="InterPro" id="IPR028889">
    <property type="entry name" value="USP"/>
</dbReference>
<evidence type="ECO:0000259" key="10">
    <source>
        <dbReference type="PROSITE" id="PS50235"/>
    </source>
</evidence>
<dbReference type="InterPro" id="IPR029071">
    <property type="entry name" value="Ubiquitin-like_domsf"/>
</dbReference>
<evidence type="ECO:0000259" key="9">
    <source>
        <dbReference type="PROSITE" id="PS50053"/>
    </source>
</evidence>
<comment type="caution">
    <text evidence="11">The sequence shown here is derived from an EMBL/GenBank/DDBJ whole genome shotgun (WGS) entry which is preliminary data.</text>
</comment>
<feature type="region of interest" description="Disordered" evidence="8">
    <location>
        <begin position="1164"/>
        <end position="1262"/>
    </location>
</feature>
<dbReference type="InterPro" id="IPR038765">
    <property type="entry name" value="Papain-like_cys_pep_sf"/>
</dbReference>
<feature type="region of interest" description="Disordered" evidence="8">
    <location>
        <begin position="1"/>
        <end position="25"/>
    </location>
</feature>
<dbReference type="Proteomes" id="UP001314263">
    <property type="component" value="Unassembled WGS sequence"/>
</dbReference>
<evidence type="ECO:0000256" key="6">
    <source>
        <dbReference type="ARBA" id="ARBA00022801"/>
    </source>
</evidence>
<dbReference type="SUPFAM" id="SSF48371">
    <property type="entry name" value="ARM repeat"/>
    <property type="match status" value="1"/>
</dbReference>
<keyword evidence="12" id="KW-1185">Reference proteome</keyword>
<dbReference type="PANTHER" id="PTHR24006:SF827">
    <property type="entry name" value="UBIQUITIN CARBOXYL-TERMINAL HYDROLASE 34"/>
    <property type="match status" value="1"/>
</dbReference>
<organism evidence="11 12">
    <name type="scientific">Coccomyxa viridis</name>
    <dbReference type="NCBI Taxonomy" id="1274662"/>
    <lineage>
        <taxon>Eukaryota</taxon>
        <taxon>Viridiplantae</taxon>
        <taxon>Chlorophyta</taxon>
        <taxon>core chlorophytes</taxon>
        <taxon>Trebouxiophyceae</taxon>
        <taxon>Trebouxiophyceae incertae sedis</taxon>
        <taxon>Coccomyxaceae</taxon>
        <taxon>Coccomyxa</taxon>
    </lineage>
</organism>
<feature type="compositionally biased region" description="Low complexity" evidence="8">
    <location>
        <begin position="2131"/>
        <end position="2142"/>
    </location>
</feature>
<feature type="region of interest" description="Disordered" evidence="8">
    <location>
        <begin position="2105"/>
        <end position="2146"/>
    </location>
</feature>
<dbReference type="InterPro" id="IPR016024">
    <property type="entry name" value="ARM-type_fold"/>
</dbReference>